<reference evidence="3 4" key="2">
    <citation type="journal article" date="2015" name="BMC Genomics">
        <title>Analysis of three genomes within the thermophilic bacterial species Caldanaerobacter subterraneus with a focus on carbon monoxide dehydrogenase evolution and hydrolase diversity.</title>
        <authorList>
            <person name="Sant'Anna F.H."/>
            <person name="Lebedinsky A.V."/>
            <person name="Sokolova T.G."/>
            <person name="Robb F.T."/>
            <person name="Gonzalez J.M."/>
        </authorList>
    </citation>
    <scope>NUCLEOTIDE SEQUENCE [LARGE SCALE GENOMIC DNA]</scope>
    <source>
        <strain evidence="3 4">DSM 12653</strain>
    </source>
</reference>
<dbReference type="InterPro" id="IPR010187">
    <property type="entry name" value="Various_sel_PB"/>
</dbReference>
<evidence type="ECO:0000256" key="1">
    <source>
        <dbReference type="ARBA" id="ARBA00022933"/>
    </source>
</evidence>
<dbReference type="EMBL" id="ABXP02000102">
    <property type="protein sequence ID" value="KKC29242.1"/>
    <property type="molecule type" value="Genomic_DNA"/>
</dbReference>
<protein>
    <recommendedName>
        <fullName evidence="5">Glycine reductase</fullName>
    </recommendedName>
</protein>
<sequence>MVKELERAGIPTVHVCTIVPISKTVGANRIVPAVAIPHPLGNPSLGPKEEYALRKKLVEKALKALETDIEGQTVFE</sequence>
<dbReference type="Proteomes" id="UP000010146">
    <property type="component" value="Unassembled WGS sequence"/>
</dbReference>
<dbReference type="NCBIfam" id="TIGR01918">
    <property type="entry name" value="various_sel_PB"/>
    <property type="match status" value="1"/>
</dbReference>
<proteinExistence type="predicted"/>
<name>A0A0F5PKR1_9THEO</name>
<evidence type="ECO:0000313" key="4">
    <source>
        <dbReference type="Proteomes" id="UP000010146"/>
    </source>
</evidence>
<keyword evidence="2" id="KW-0560">Oxidoreductase</keyword>
<dbReference type="AlphaFoldDB" id="A0A0F5PKR1"/>
<comment type="caution">
    <text evidence="3">The sequence shown here is derived from an EMBL/GenBank/DDBJ whole genome shotgun (WGS) entry which is preliminary data.</text>
</comment>
<dbReference type="GO" id="GO:0050485">
    <property type="term" value="F:oxidoreductase activity, acting on X-H and Y-H to form an X-Y bond, with a disulfide as acceptor"/>
    <property type="evidence" value="ECO:0007669"/>
    <property type="project" value="InterPro"/>
</dbReference>
<gene>
    <name evidence="3" type="ORF">CDSM653_01740</name>
</gene>
<reference evidence="4" key="3">
    <citation type="submission" date="2015-02" db="EMBL/GenBank/DDBJ databases">
        <title>Genome analysis of three genomes within the thermophilic hydrogenogenic bacterial species Caldanaerobacter subterraneus.</title>
        <authorList>
            <person name="Sant'Anna F.H."/>
            <person name="Lebedinsky A."/>
            <person name="Sokolova T."/>
            <person name="Robb F.T."/>
            <person name="Gonzalez J.M."/>
        </authorList>
    </citation>
    <scope>NUCLEOTIDE SEQUENCE [LARGE SCALE GENOMIC DNA]</scope>
    <source>
        <strain evidence="4">DSM 12653</strain>
    </source>
</reference>
<evidence type="ECO:0008006" key="5">
    <source>
        <dbReference type="Google" id="ProtNLM"/>
    </source>
</evidence>
<keyword evidence="1" id="KW-0712">Selenocysteine</keyword>
<evidence type="ECO:0000256" key="2">
    <source>
        <dbReference type="ARBA" id="ARBA00023002"/>
    </source>
</evidence>
<evidence type="ECO:0000313" key="3">
    <source>
        <dbReference type="EMBL" id="KKC29242.1"/>
    </source>
</evidence>
<organism evidence="3 4">
    <name type="scientific">Caldanaerobacter subterraneus subsp. pacificus DSM 12653</name>
    <dbReference type="NCBI Taxonomy" id="391606"/>
    <lineage>
        <taxon>Bacteria</taxon>
        <taxon>Bacillati</taxon>
        <taxon>Bacillota</taxon>
        <taxon>Clostridia</taxon>
        <taxon>Thermoanaerobacterales</taxon>
        <taxon>Thermoanaerobacteraceae</taxon>
        <taxon>Caldanaerobacter</taxon>
    </lineage>
</organism>
<reference evidence="3 4" key="1">
    <citation type="submission" date="2008-07" db="EMBL/GenBank/DDBJ databases">
        <authorList>
            <person name="Gonzalez J."/>
            <person name="Sokolova T."/>
            <person name="Ferriera S."/>
            <person name="Johnson J."/>
            <person name="Kravitz S."/>
            <person name="Beeson K."/>
            <person name="Sutton G."/>
            <person name="Rogers Y.-H."/>
            <person name="Friedman R."/>
            <person name="Frazier M."/>
            <person name="Venter J.C."/>
        </authorList>
    </citation>
    <scope>NUCLEOTIDE SEQUENCE [LARGE SCALE GENOMIC DNA]</scope>
    <source>
        <strain evidence="3 4">DSM 12653</strain>
    </source>
</reference>
<accession>A0A0F5PKR1</accession>